<reference evidence="2" key="1">
    <citation type="submission" date="2011-12" db="EMBL/GenBank/DDBJ databases">
        <title>Complete sequence of Clostridium clariflavum DSM 19732.</title>
        <authorList>
            <consortium name="US DOE Joint Genome Institute"/>
            <person name="Lucas S."/>
            <person name="Han J."/>
            <person name="Lapidus A."/>
            <person name="Cheng J.-F."/>
            <person name="Goodwin L."/>
            <person name="Pitluck S."/>
            <person name="Peters L."/>
            <person name="Teshima H."/>
            <person name="Detter J.C."/>
            <person name="Han C."/>
            <person name="Tapia R."/>
            <person name="Land M."/>
            <person name="Hauser L."/>
            <person name="Kyrpides N."/>
            <person name="Ivanova N."/>
            <person name="Pagani I."/>
            <person name="Kitzmiller T."/>
            <person name="Lynd L."/>
            <person name="Izquierdo J."/>
            <person name="Woyke T."/>
        </authorList>
    </citation>
    <scope>NUCLEOTIDE SEQUENCE [LARGE SCALE GENOMIC DNA]</scope>
    <source>
        <strain evidence="2">DSM 19732 / NBRC 101661 / EBR45</strain>
    </source>
</reference>
<dbReference type="Proteomes" id="UP000005435">
    <property type="component" value="Chromosome"/>
</dbReference>
<organism evidence="1 2">
    <name type="scientific">Acetivibrio clariflavus (strain DSM 19732 / NBRC 101661 / EBR45)</name>
    <name type="common">Clostridium clariflavum</name>
    <dbReference type="NCBI Taxonomy" id="720554"/>
    <lineage>
        <taxon>Bacteria</taxon>
        <taxon>Bacillati</taxon>
        <taxon>Bacillota</taxon>
        <taxon>Clostridia</taxon>
        <taxon>Eubacteriales</taxon>
        <taxon>Oscillospiraceae</taxon>
        <taxon>Acetivibrio</taxon>
    </lineage>
</organism>
<protein>
    <submittedName>
        <fullName evidence="1">Putative LmbE-like protein</fullName>
    </submittedName>
</protein>
<dbReference type="InterPro" id="IPR024078">
    <property type="entry name" value="LmbE-like_dom_sf"/>
</dbReference>
<dbReference type="SUPFAM" id="SSF102588">
    <property type="entry name" value="LmbE-like"/>
    <property type="match status" value="1"/>
</dbReference>
<dbReference type="Gene3D" id="3.40.50.10320">
    <property type="entry name" value="LmbE-like"/>
    <property type="match status" value="1"/>
</dbReference>
<dbReference type="STRING" id="720554.Clocl_2528"/>
<proteinExistence type="predicted"/>
<dbReference type="InterPro" id="IPR003737">
    <property type="entry name" value="GlcNAc_PI_deacetylase-related"/>
</dbReference>
<dbReference type="RefSeq" id="WP_014255663.1">
    <property type="nucleotide sequence ID" value="NC_016627.1"/>
</dbReference>
<name>G8M0L7_ACECE</name>
<dbReference type="OrthoDB" id="282207at2"/>
<dbReference type="HOGENOM" id="CLU_968543_0_0_9"/>
<evidence type="ECO:0000313" key="1">
    <source>
        <dbReference type="EMBL" id="AEV69098.1"/>
    </source>
</evidence>
<evidence type="ECO:0000313" key="2">
    <source>
        <dbReference type="Proteomes" id="UP000005435"/>
    </source>
</evidence>
<gene>
    <name evidence="1" type="ordered locus">Clocl_2528</name>
</gene>
<sequence length="282" mass="31976">MKLNKSTAEYFVFDNAPLDKAIGRTTHMAVAAHQDDTEIMAYDGIQKCFGKEDLWFTAVVVTNGAGSPRNGIYQKYTDEDMKRIRKMEQKKAAFVGEYGFLAMLDYESAEVKDKHNREPVEDLKQIISMARPKVIYTHNLADKHSTHVAVALKLISALRELPEEIRPEKLYGCEVWGKLDWVKDDEKVVFNVSDHPNIAQSLLGVFDSQICGGKRYDQAALGNRQSNATFLSAYNVDVYSSAILGMDLTPLIRNENMDIAEYIKGYIDRFSEEVSEKINKMI</sequence>
<dbReference type="eggNOG" id="COG2120">
    <property type="taxonomic scope" value="Bacteria"/>
</dbReference>
<dbReference type="KEGG" id="ccl:Clocl_2528"/>
<keyword evidence="2" id="KW-1185">Reference proteome</keyword>
<dbReference type="EMBL" id="CP003065">
    <property type="protein sequence ID" value="AEV69098.1"/>
    <property type="molecule type" value="Genomic_DNA"/>
</dbReference>
<reference evidence="1 2" key="2">
    <citation type="journal article" date="2012" name="Stand. Genomic Sci.">
        <title>Complete Genome Sequence of Clostridium clariflavum DSM 19732.</title>
        <authorList>
            <person name="Izquierdo J.A."/>
            <person name="Goodwin L."/>
            <person name="Davenport K.W."/>
            <person name="Teshima H."/>
            <person name="Bruce D."/>
            <person name="Detter C."/>
            <person name="Tapia R."/>
            <person name="Han S."/>
            <person name="Land M."/>
            <person name="Hauser L."/>
            <person name="Jeffries C.D."/>
            <person name="Han J."/>
            <person name="Pitluck S."/>
            <person name="Nolan M."/>
            <person name="Chen A."/>
            <person name="Huntemann M."/>
            <person name="Mavromatis K."/>
            <person name="Mikhailova N."/>
            <person name="Liolios K."/>
            <person name="Woyke T."/>
            <person name="Lynd L.R."/>
        </authorList>
    </citation>
    <scope>NUCLEOTIDE SEQUENCE [LARGE SCALE GENOMIC DNA]</scope>
    <source>
        <strain evidence="2">DSM 19732 / NBRC 101661 / EBR45</strain>
    </source>
</reference>
<dbReference type="Pfam" id="PF02585">
    <property type="entry name" value="PIG-L"/>
    <property type="match status" value="1"/>
</dbReference>
<accession>G8M0L7</accession>
<dbReference type="AlphaFoldDB" id="G8M0L7"/>